<dbReference type="InterPro" id="IPR008920">
    <property type="entry name" value="TF_FadR/GntR_C"/>
</dbReference>
<gene>
    <name evidence="5" type="ORF">ACFSE6_07460</name>
</gene>
<evidence type="ECO:0000259" key="4">
    <source>
        <dbReference type="PROSITE" id="PS50949"/>
    </source>
</evidence>
<evidence type="ECO:0000256" key="3">
    <source>
        <dbReference type="ARBA" id="ARBA00023163"/>
    </source>
</evidence>
<dbReference type="SMART" id="SM00895">
    <property type="entry name" value="FCD"/>
    <property type="match status" value="1"/>
</dbReference>
<dbReference type="EMBL" id="JBHUEE010000003">
    <property type="protein sequence ID" value="MFD1717665.1"/>
    <property type="molecule type" value="Genomic_DNA"/>
</dbReference>
<dbReference type="SMART" id="SM00345">
    <property type="entry name" value="HTH_GNTR"/>
    <property type="match status" value="1"/>
</dbReference>
<evidence type="ECO:0000313" key="6">
    <source>
        <dbReference type="Proteomes" id="UP001597277"/>
    </source>
</evidence>
<organism evidence="5 6">
    <name type="scientific">Georgenia deserti</name>
    <dbReference type="NCBI Taxonomy" id="2093781"/>
    <lineage>
        <taxon>Bacteria</taxon>
        <taxon>Bacillati</taxon>
        <taxon>Actinomycetota</taxon>
        <taxon>Actinomycetes</taxon>
        <taxon>Micrococcales</taxon>
        <taxon>Bogoriellaceae</taxon>
        <taxon>Georgenia</taxon>
    </lineage>
</organism>
<dbReference type="Proteomes" id="UP001597277">
    <property type="component" value="Unassembled WGS sequence"/>
</dbReference>
<dbReference type="Pfam" id="PF07729">
    <property type="entry name" value="FCD"/>
    <property type="match status" value="1"/>
</dbReference>
<keyword evidence="2" id="KW-0238">DNA-binding</keyword>
<dbReference type="Gene3D" id="1.10.10.10">
    <property type="entry name" value="Winged helix-like DNA-binding domain superfamily/Winged helix DNA-binding domain"/>
    <property type="match status" value="1"/>
</dbReference>
<evidence type="ECO:0000313" key="5">
    <source>
        <dbReference type="EMBL" id="MFD1717665.1"/>
    </source>
</evidence>
<protein>
    <submittedName>
        <fullName evidence="5">GntR family transcriptional regulator</fullName>
    </submittedName>
</protein>
<evidence type="ECO:0000256" key="1">
    <source>
        <dbReference type="ARBA" id="ARBA00023015"/>
    </source>
</evidence>
<comment type="caution">
    <text evidence="5">The sequence shown here is derived from an EMBL/GenBank/DDBJ whole genome shotgun (WGS) entry which is preliminary data.</text>
</comment>
<dbReference type="SUPFAM" id="SSF48008">
    <property type="entry name" value="GntR ligand-binding domain-like"/>
    <property type="match status" value="1"/>
</dbReference>
<dbReference type="PROSITE" id="PS50949">
    <property type="entry name" value="HTH_GNTR"/>
    <property type="match status" value="1"/>
</dbReference>
<dbReference type="RefSeq" id="WP_388004400.1">
    <property type="nucleotide sequence ID" value="NZ_JBHUEE010000003.1"/>
</dbReference>
<dbReference type="PANTHER" id="PTHR43537:SF24">
    <property type="entry name" value="GLUCONATE OPERON TRANSCRIPTIONAL REPRESSOR"/>
    <property type="match status" value="1"/>
</dbReference>
<evidence type="ECO:0000256" key="2">
    <source>
        <dbReference type="ARBA" id="ARBA00023125"/>
    </source>
</evidence>
<reference evidence="6" key="1">
    <citation type="journal article" date="2019" name="Int. J. Syst. Evol. Microbiol.">
        <title>The Global Catalogue of Microorganisms (GCM) 10K type strain sequencing project: providing services to taxonomists for standard genome sequencing and annotation.</title>
        <authorList>
            <consortium name="The Broad Institute Genomics Platform"/>
            <consortium name="The Broad Institute Genome Sequencing Center for Infectious Disease"/>
            <person name="Wu L."/>
            <person name="Ma J."/>
        </authorList>
    </citation>
    <scope>NUCLEOTIDE SEQUENCE [LARGE SCALE GENOMIC DNA]</scope>
    <source>
        <strain evidence="6">JCM 17130</strain>
    </source>
</reference>
<keyword evidence="6" id="KW-1185">Reference proteome</keyword>
<keyword evidence="1" id="KW-0805">Transcription regulation</keyword>
<dbReference type="InterPro" id="IPR036390">
    <property type="entry name" value="WH_DNA-bd_sf"/>
</dbReference>
<sequence>MSDSDHAPRRRASEEVYDRLRALVVENRIAPGERINIDAVARDLGVSQTPVREAVRQLEGDKLIVKVPGKGYQTTPLLDLDGLRNLFEFRLLVDVWAARSVAVNRLANPSPELRAELDRFAGLLTGAADVPRELVNHDTRFHGLILAALGNDVVREAYEQTHAHLHTFRLYAADIDGSVTLAEHTRIWEAIDACDADAAEAAMRRHLTKAYARFAQVFDTPAPELREPGTTRMF</sequence>
<dbReference type="SUPFAM" id="SSF46785">
    <property type="entry name" value="Winged helix' DNA-binding domain"/>
    <property type="match status" value="1"/>
</dbReference>
<feature type="domain" description="HTH gntR-type" evidence="4">
    <location>
        <begin position="10"/>
        <end position="77"/>
    </location>
</feature>
<dbReference type="CDD" id="cd07377">
    <property type="entry name" value="WHTH_GntR"/>
    <property type="match status" value="1"/>
</dbReference>
<keyword evidence="3" id="KW-0804">Transcription</keyword>
<dbReference type="InterPro" id="IPR000524">
    <property type="entry name" value="Tscrpt_reg_HTH_GntR"/>
</dbReference>
<dbReference type="InterPro" id="IPR011711">
    <property type="entry name" value="GntR_C"/>
</dbReference>
<dbReference type="InterPro" id="IPR036388">
    <property type="entry name" value="WH-like_DNA-bd_sf"/>
</dbReference>
<accession>A0ABW4L2W2</accession>
<name>A0ABW4L2W2_9MICO</name>
<dbReference type="Gene3D" id="1.20.120.530">
    <property type="entry name" value="GntR ligand-binding domain-like"/>
    <property type="match status" value="1"/>
</dbReference>
<dbReference type="PANTHER" id="PTHR43537">
    <property type="entry name" value="TRANSCRIPTIONAL REGULATOR, GNTR FAMILY"/>
    <property type="match status" value="1"/>
</dbReference>
<proteinExistence type="predicted"/>
<dbReference type="Pfam" id="PF00392">
    <property type="entry name" value="GntR"/>
    <property type="match status" value="1"/>
</dbReference>